<evidence type="ECO:0008006" key="8">
    <source>
        <dbReference type="Google" id="ProtNLM"/>
    </source>
</evidence>
<dbReference type="OrthoDB" id="9780903at2"/>
<dbReference type="RefSeq" id="WP_090193284.1">
    <property type="nucleotide sequence ID" value="NZ_LT629785.1"/>
</dbReference>
<dbReference type="PANTHER" id="PTHR13903:SF8">
    <property type="entry name" value="PIRIN"/>
    <property type="match status" value="1"/>
</dbReference>
<dbReference type="PANTHER" id="PTHR13903">
    <property type="entry name" value="PIRIN-RELATED"/>
    <property type="match status" value="1"/>
</dbReference>
<evidence type="ECO:0000259" key="4">
    <source>
        <dbReference type="Pfam" id="PF02678"/>
    </source>
</evidence>
<dbReference type="Pfam" id="PF02678">
    <property type="entry name" value="Pirin"/>
    <property type="match status" value="1"/>
</dbReference>
<dbReference type="SUPFAM" id="SSF51182">
    <property type="entry name" value="RmlC-like cupins"/>
    <property type="match status" value="1"/>
</dbReference>
<organism evidence="6 7">
    <name type="scientific">Pseudomonas pohangensis</name>
    <dbReference type="NCBI Taxonomy" id="364197"/>
    <lineage>
        <taxon>Bacteria</taxon>
        <taxon>Pseudomonadati</taxon>
        <taxon>Pseudomonadota</taxon>
        <taxon>Gammaproteobacteria</taxon>
        <taxon>Pseudomonadales</taxon>
        <taxon>Pseudomonadaceae</taxon>
        <taxon>Pseudomonas</taxon>
    </lineage>
</organism>
<keyword evidence="7" id="KW-1185">Reference proteome</keyword>
<dbReference type="InterPro" id="IPR003829">
    <property type="entry name" value="Pirin_N_dom"/>
</dbReference>
<dbReference type="CDD" id="cd02909">
    <property type="entry name" value="cupin_pirin_N"/>
    <property type="match status" value="1"/>
</dbReference>
<accession>A0A1H2EMR7</accession>
<evidence type="ECO:0000313" key="7">
    <source>
        <dbReference type="Proteomes" id="UP000243232"/>
    </source>
</evidence>
<keyword evidence="2" id="KW-0408">Iron</keyword>
<dbReference type="AlphaFoldDB" id="A0A1H2EMR7"/>
<feature type="binding site" evidence="2">
    <location>
        <position position="58"/>
    </location>
    <ligand>
        <name>Fe cation</name>
        <dbReference type="ChEBI" id="CHEBI:24875"/>
    </ligand>
</feature>
<evidence type="ECO:0000259" key="5">
    <source>
        <dbReference type="Pfam" id="PF05726"/>
    </source>
</evidence>
<evidence type="ECO:0000313" key="6">
    <source>
        <dbReference type="EMBL" id="SDT96038.1"/>
    </source>
</evidence>
<dbReference type="PIRSF" id="PIRSF006232">
    <property type="entry name" value="Pirin"/>
    <property type="match status" value="1"/>
</dbReference>
<gene>
    <name evidence="6" type="ORF">SAMN05216296_0898</name>
</gene>
<evidence type="ECO:0000256" key="3">
    <source>
        <dbReference type="RuleBase" id="RU003457"/>
    </source>
</evidence>
<dbReference type="EMBL" id="LT629785">
    <property type="protein sequence ID" value="SDT96038.1"/>
    <property type="molecule type" value="Genomic_DNA"/>
</dbReference>
<sequence length="282" mass="30724">MNTRVVQQILPARSSRDGDGVRIQRVVGQRQHDMDPFLMLDEIRSDDQADYVGGFPPHPHRGIETLTYMLSGGFVHEDDFGNRGELRNGGAQWMSSGRGIIHSEMPLIHEGLLHGFQLWINLPAAHKLKAPEYRQATAEELPLITLENGATLRVFGGSWQLDGRTLGSPLDSMAAAARSLDLHLPAATALRLELPASDTLLAYVYEGALEVGSTIQKGQLVRFSTGEQVTLTAGKQGVRLLLLAGTPLGEPIVQHGPFVMNTEAEIRQAIADYHAGSLSNTH</sequence>
<dbReference type="Gene3D" id="2.60.120.10">
    <property type="entry name" value="Jelly Rolls"/>
    <property type="match status" value="2"/>
</dbReference>
<feature type="binding site" evidence="2">
    <location>
        <position position="102"/>
    </location>
    <ligand>
        <name>Fe cation</name>
        <dbReference type="ChEBI" id="CHEBI:24875"/>
    </ligand>
</feature>
<evidence type="ECO:0000256" key="2">
    <source>
        <dbReference type="PIRSR" id="PIRSR006232-1"/>
    </source>
</evidence>
<dbReference type="Pfam" id="PF05726">
    <property type="entry name" value="Pirin_C"/>
    <property type="match status" value="1"/>
</dbReference>
<feature type="binding site" evidence="2">
    <location>
        <position position="104"/>
    </location>
    <ligand>
        <name>Fe cation</name>
        <dbReference type="ChEBI" id="CHEBI:24875"/>
    </ligand>
</feature>
<feature type="domain" description="Pirin N-terminal" evidence="4">
    <location>
        <begin position="22"/>
        <end position="120"/>
    </location>
</feature>
<dbReference type="STRING" id="364197.SAMN05216296_0898"/>
<feature type="binding site" evidence="2">
    <location>
        <position position="60"/>
    </location>
    <ligand>
        <name>Fe cation</name>
        <dbReference type="ChEBI" id="CHEBI:24875"/>
    </ligand>
</feature>
<comment type="similarity">
    <text evidence="1 3">Belongs to the pirin family.</text>
</comment>
<reference evidence="7" key="1">
    <citation type="submission" date="2016-10" db="EMBL/GenBank/DDBJ databases">
        <authorList>
            <person name="Varghese N."/>
            <person name="Submissions S."/>
        </authorList>
    </citation>
    <scope>NUCLEOTIDE SEQUENCE [LARGE SCALE GENOMIC DNA]</scope>
    <source>
        <strain evidence="7">DSM 17875</strain>
    </source>
</reference>
<name>A0A1H2EMR7_9PSED</name>
<dbReference type="InterPro" id="IPR014710">
    <property type="entry name" value="RmlC-like_jellyroll"/>
</dbReference>
<feature type="domain" description="Pirin C-terminal" evidence="5">
    <location>
        <begin position="180"/>
        <end position="277"/>
    </location>
</feature>
<protein>
    <recommendedName>
        <fullName evidence="8">Pirin N-terminal domain-containing protein</fullName>
    </recommendedName>
</protein>
<keyword evidence="2" id="KW-0479">Metal-binding</keyword>
<dbReference type="CDD" id="cd02247">
    <property type="entry name" value="cupin_pirin_C"/>
    <property type="match status" value="1"/>
</dbReference>
<comment type="cofactor">
    <cofactor evidence="2">
        <name>Fe cation</name>
        <dbReference type="ChEBI" id="CHEBI:24875"/>
    </cofactor>
    <text evidence="2">Binds 1 Fe cation per subunit.</text>
</comment>
<proteinExistence type="inferred from homology"/>
<dbReference type="GO" id="GO:0046872">
    <property type="term" value="F:metal ion binding"/>
    <property type="evidence" value="ECO:0007669"/>
    <property type="project" value="UniProtKB-KW"/>
</dbReference>
<dbReference type="InterPro" id="IPR008778">
    <property type="entry name" value="Pirin_C_dom"/>
</dbReference>
<dbReference type="InterPro" id="IPR012093">
    <property type="entry name" value="Pirin"/>
</dbReference>
<evidence type="ECO:0000256" key="1">
    <source>
        <dbReference type="ARBA" id="ARBA00008416"/>
    </source>
</evidence>
<dbReference type="Proteomes" id="UP000243232">
    <property type="component" value="Chromosome I"/>
</dbReference>
<dbReference type="InterPro" id="IPR011051">
    <property type="entry name" value="RmlC_Cupin_sf"/>
</dbReference>